<dbReference type="PANTHER" id="PTHR21461">
    <property type="entry name" value="GLYCOSYLTRANSFERASE FAMILY 92 PROTEIN"/>
    <property type="match status" value="1"/>
</dbReference>
<dbReference type="AlphaFoldDB" id="A0A1V2H046"/>
<evidence type="ECO:0000256" key="3">
    <source>
        <dbReference type="ARBA" id="ARBA00022989"/>
    </source>
</evidence>
<evidence type="ECO:0000259" key="4">
    <source>
        <dbReference type="Pfam" id="PF05050"/>
    </source>
</evidence>
<dbReference type="PANTHER" id="PTHR21461:SF69">
    <property type="entry name" value="GLYCOSYLTRANSFERASE FAMILY 92 PROTEIN"/>
    <property type="match status" value="1"/>
</dbReference>
<dbReference type="Proteomes" id="UP000188879">
    <property type="component" value="Unassembled WGS sequence"/>
</dbReference>
<evidence type="ECO:0000313" key="6">
    <source>
        <dbReference type="Proteomes" id="UP000188879"/>
    </source>
</evidence>
<feature type="domain" description="Methyltransferase FkbM" evidence="4">
    <location>
        <begin position="334"/>
        <end position="496"/>
    </location>
</feature>
<organism evidence="5 6">
    <name type="scientific">Teichococcus deserti</name>
    <dbReference type="NCBI Taxonomy" id="1817963"/>
    <lineage>
        <taxon>Bacteria</taxon>
        <taxon>Pseudomonadati</taxon>
        <taxon>Pseudomonadota</taxon>
        <taxon>Alphaproteobacteria</taxon>
        <taxon>Acetobacterales</taxon>
        <taxon>Roseomonadaceae</taxon>
        <taxon>Roseomonas</taxon>
    </lineage>
</organism>
<keyword evidence="3" id="KW-0472">Membrane</keyword>
<protein>
    <recommendedName>
        <fullName evidence="4">Methyltransferase FkbM domain-containing protein</fullName>
    </recommendedName>
</protein>
<keyword evidence="2" id="KW-0812">Transmembrane</keyword>
<gene>
    <name evidence="5" type="ORF">BKE38_17060</name>
</gene>
<dbReference type="InterPro" id="IPR029044">
    <property type="entry name" value="Nucleotide-diphossugar_trans"/>
</dbReference>
<dbReference type="InterPro" id="IPR006342">
    <property type="entry name" value="FkbM_mtfrase"/>
</dbReference>
<reference evidence="5 6" key="1">
    <citation type="submission" date="2016-10" db="EMBL/GenBank/DDBJ databases">
        <title>Draft Genome sequence of Roseomonas sp. strain M3.</title>
        <authorList>
            <person name="Subhash Y."/>
            <person name="Lee S."/>
        </authorList>
    </citation>
    <scope>NUCLEOTIDE SEQUENCE [LARGE SCALE GENOMIC DNA]</scope>
    <source>
        <strain evidence="5 6">M3</strain>
    </source>
</reference>
<dbReference type="Pfam" id="PF05050">
    <property type="entry name" value="Methyltransf_21"/>
    <property type="match status" value="1"/>
</dbReference>
<dbReference type="Gene3D" id="3.90.550.10">
    <property type="entry name" value="Spore Coat Polysaccharide Biosynthesis Protein SpsA, Chain A"/>
    <property type="match status" value="1"/>
</dbReference>
<dbReference type="SUPFAM" id="SSF53448">
    <property type="entry name" value="Nucleotide-diphospho-sugar transferases"/>
    <property type="match status" value="1"/>
</dbReference>
<evidence type="ECO:0000256" key="2">
    <source>
        <dbReference type="ARBA" id="ARBA00022692"/>
    </source>
</evidence>
<comment type="caution">
    <text evidence="5">The sequence shown here is derived from an EMBL/GenBank/DDBJ whole genome shotgun (WGS) entry which is preliminary data.</text>
</comment>
<dbReference type="GO" id="GO:0005737">
    <property type="term" value="C:cytoplasm"/>
    <property type="evidence" value="ECO:0007669"/>
    <property type="project" value="TreeGrafter"/>
</dbReference>
<dbReference type="Pfam" id="PF13704">
    <property type="entry name" value="Glyco_tranf_2_4"/>
    <property type="match status" value="1"/>
</dbReference>
<dbReference type="CDD" id="cd00761">
    <property type="entry name" value="Glyco_tranf_GTA_type"/>
    <property type="match status" value="1"/>
</dbReference>
<dbReference type="GO" id="GO:0016757">
    <property type="term" value="F:glycosyltransferase activity"/>
    <property type="evidence" value="ECO:0007669"/>
    <property type="project" value="TreeGrafter"/>
</dbReference>
<keyword evidence="6" id="KW-1185">Reference proteome</keyword>
<keyword evidence="3" id="KW-1133">Transmembrane helix</keyword>
<proteinExistence type="predicted"/>
<dbReference type="GO" id="GO:0016020">
    <property type="term" value="C:membrane"/>
    <property type="evidence" value="ECO:0007669"/>
    <property type="project" value="UniProtKB-SubCell"/>
</dbReference>
<sequence length="517" mass="56029">MDPRRRLAICAIAKNEAPYLAEWALYHRMIGVDHILVYNNGSDDESASVLQALQSAGVLETLDWPSHSDGSTQKRAYADGLARLRPDYEWLAYIDIDEFLYVPGHGNDLQAFLDAHGDRGAIAVNWKLFGTGGQESRGPGLVVERFTRCAGTQHSGNRAVKTLARTDALAVPNLHNHAFAPGIRYATIHGEEIAAGTGKSGTVSHDVICLHHYFTKSREEWDAKVARGRATKPDSHPDKIRKEDHFRMHNRNDREDRSLLPYGPAIRTRLAGIPGLPAVAIPAPLPQAPSSAAAATRFARASYAPAGEDFLTVALAARLGLPADTPGTYVDIGCGAPARNSFTFGLHGLGWRGLCLDPRPELAADFAAQRPGDIFLPVGIAAEAGELPLHRFGNPSIDTFDANRAAIMAGQARRGREPRGTLPRPVRPLQEVLDETLPETALHLLALDVPGAELAVLATLDWERTRPWLVLVALRSRSLHQALRSGLTRAMAERGYEAMASTGGAVLYADSRRLAGN</sequence>
<accession>A0A1V2H046</accession>
<name>A0A1V2H046_9PROT</name>
<evidence type="ECO:0000313" key="5">
    <source>
        <dbReference type="EMBL" id="ONG50966.1"/>
    </source>
</evidence>
<dbReference type="EMBL" id="MLCO01000176">
    <property type="protein sequence ID" value="ONG50966.1"/>
    <property type="molecule type" value="Genomic_DNA"/>
</dbReference>
<comment type="subcellular location">
    <subcellularLocation>
        <location evidence="1">Membrane</location>
        <topology evidence="1">Single-pass membrane protein</topology>
    </subcellularLocation>
</comment>
<evidence type="ECO:0000256" key="1">
    <source>
        <dbReference type="ARBA" id="ARBA00004167"/>
    </source>
</evidence>